<dbReference type="AlphaFoldDB" id="A0A4Y2Q8B6"/>
<gene>
    <name evidence="2" type="ORF">AVEN_64695_1</name>
</gene>
<feature type="region of interest" description="Disordered" evidence="1">
    <location>
        <begin position="1"/>
        <end position="44"/>
    </location>
</feature>
<feature type="compositionally biased region" description="Polar residues" evidence="1">
    <location>
        <begin position="22"/>
        <end position="44"/>
    </location>
</feature>
<sequence length="337" mass="37067">MAHPGPSLSVSPLWKPCPKPAQASSTDAGVQTPSHLPSTCQGQEMEQDISTEVVGFLTKDIYDPDALAPCTQQSLAIEGPSTASLPARATDLENHYKRASRPQEEVLHELEDFISGKSPEDGHPRMKPMDKAFACSLNSDLRETRAESGIKKHTILLFPQEEAVNAYSVLKKKADPVKEGLSISTVRPLRNKGVAVDCHTKEDAQKLLSKIKQHTKLAEALDSKRPEPRFPRCVVYDIPYNTEYKEILDALAMVSVSESVRDLCNARSHQKSGGSFYLTGKRTMSKNISMSDAALSVNALATSNRTANTKSMCPLWDGPPYLLLQNQPPRVHQLPRV</sequence>
<evidence type="ECO:0000256" key="1">
    <source>
        <dbReference type="SAM" id="MobiDB-lite"/>
    </source>
</evidence>
<reference evidence="2 3" key="1">
    <citation type="journal article" date="2019" name="Sci. Rep.">
        <title>Orb-weaving spider Araneus ventricosus genome elucidates the spidroin gene catalogue.</title>
        <authorList>
            <person name="Kono N."/>
            <person name="Nakamura H."/>
            <person name="Ohtoshi R."/>
            <person name="Moran D.A.P."/>
            <person name="Shinohara A."/>
            <person name="Yoshida Y."/>
            <person name="Fujiwara M."/>
            <person name="Mori M."/>
            <person name="Tomita M."/>
            <person name="Arakawa K."/>
        </authorList>
    </citation>
    <scope>NUCLEOTIDE SEQUENCE [LARGE SCALE GENOMIC DNA]</scope>
</reference>
<protein>
    <submittedName>
        <fullName evidence="2">Uncharacterized protein</fullName>
    </submittedName>
</protein>
<proteinExistence type="predicted"/>
<name>A0A4Y2Q8B6_ARAVE</name>
<comment type="caution">
    <text evidence="2">The sequence shown here is derived from an EMBL/GenBank/DDBJ whole genome shotgun (WGS) entry which is preliminary data.</text>
</comment>
<evidence type="ECO:0000313" key="3">
    <source>
        <dbReference type="Proteomes" id="UP000499080"/>
    </source>
</evidence>
<dbReference type="Proteomes" id="UP000499080">
    <property type="component" value="Unassembled WGS sequence"/>
</dbReference>
<organism evidence="2 3">
    <name type="scientific">Araneus ventricosus</name>
    <name type="common">Orbweaver spider</name>
    <name type="synonym">Epeira ventricosa</name>
    <dbReference type="NCBI Taxonomy" id="182803"/>
    <lineage>
        <taxon>Eukaryota</taxon>
        <taxon>Metazoa</taxon>
        <taxon>Ecdysozoa</taxon>
        <taxon>Arthropoda</taxon>
        <taxon>Chelicerata</taxon>
        <taxon>Arachnida</taxon>
        <taxon>Araneae</taxon>
        <taxon>Araneomorphae</taxon>
        <taxon>Entelegynae</taxon>
        <taxon>Araneoidea</taxon>
        <taxon>Araneidae</taxon>
        <taxon>Araneus</taxon>
    </lineage>
</organism>
<keyword evidence="3" id="KW-1185">Reference proteome</keyword>
<accession>A0A4Y2Q8B6</accession>
<dbReference type="EMBL" id="BGPR01013011">
    <property type="protein sequence ID" value="GBN58857.1"/>
    <property type="molecule type" value="Genomic_DNA"/>
</dbReference>
<evidence type="ECO:0000313" key="2">
    <source>
        <dbReference type="EMBL" id="GBN58857.1"/>
    </source>
</evidence>